<evidence type="ECO:0000256" key="3">
    <source>
        <dbReference type="ARBA" id="ARBA00022448"/>
    </source>
</evidence>
<evidence type="ECO:0000256" key="8">
    <source>
        <dbReference type="ARBA" id="ARBA00023065"/>
    </source>
</evidence>
<keyword evidence="9 13" id="KW-0472">Membrane</keyword>
<feature type="transmembrane region" description="Helical" evidence="13">
    <location>
        <begin position="22"/>
        <end position="49"/>
    </location>
</feature>
<feature type="transmembrane region" description="Helical" evidence="13">
    <location>
        <begin position="446"/>
        <end position="468"/>
    </location>
</feature>
<evidence type="ECO:0000313" key="14">
    <source>
        <dbReference type="EMBL" id="GFT62719.1"/>
    </source>
</evidence>
<dbReference type="Proteomes" id="UP000887013">
    <property type="component" value="Unassembled WGS sequence"/>
</dbReference>
<gene>
    <name evidence="14" type="primary">AVEN_163537_1</name>
    <name evidence="14" type="ORF">NPIL_577491</name>
</gene>
<protein>
    <submittedName>
        <fullName evidence="14">Uncharacterized protein</fullName>
    </submittedName>
</protein>
<dbReference type="InterPro" id="IPR001873">
    <property type="entry name" value="ENaC"/>
</dbReference>
<organism evidence="14 15">
    <name type="scientific">Nephila pilipes</name>
    <name type="common">Giant wood spider</name>
    <name type="synonym">Nephila maculata</name>
    <dbReference type="NCBI Taxonomy" id="299642"/>
    <lineage>
        <taxon>Eukaryota</taxon>
        <taxon>Metazoa</taxon>
        <taxon>Ecdysozoa</taxon>
        <taxon>Arthropoda</taxon>
        <taxon>Chelicerata</taxon>
        <taxon>Arachnida</taxon>
        <taxon>Araneae</taxon>
        <taxon>Araneomorphae</taxon>
        <taxon>Entelegynae</taxon>
        <taxon>Araneoidea</taxon>
        <taxon>Nephilidae</taxon>
        <taxon>Nephila</taxon>
    </lineage>
</organism>
<keyword evidence="4 12" id="KW-0894">Sodium channel</keyword>
<evidence type="ECO:0000256" key="6">
    <source>
        <dbReference type="ARBA" id="ARBA00022989"/>
    </source>
</evidence>
<comment type="similarity">
    <text evidence="2 12">Belongs to the amiloride-sensitive sodium channel (TC 1.A.6) family.</text>
</comment>
<name>A0A8X6PBX6_NEPPI</name>
<proteinExistence type="inferred from homology"/>
<keyword evidence="15" id="KW-1185">Reference proteome</keyword>
<dbReference type="Gene3D" id="1.10.287.770">
    <property type="entry name" value="YojJ-like"/>
    <property type="match status" value="1"/>
</dbReference>
<evidence type="ECO:0000256" key="2">
    <source>
        <dbReference type="ARBA" id="ARBA00007193"/>
    </source>
</evidence>
<keyword evidence="6 13" id="KW-1133">Transmembrane helix</keyword>
<dbReference type="PANTHER" id="PTHR11690">
    <property type="entry name" value="AMILORIDE-SENSITIVE SODIUM CHANNEL-RELATED"/>
    <property type="match status" value="1"/>
</dbReference>
<keyword evidence="11 12" id="KW-0407">Ion channel</keyword>
<accession>A0A8X6PBX6</accession>
<evidence type="ECO:0000256" key="5">
    <source>
        <dbReference type="ARBA" id="ARBA00022692"/>
    </source>
</evidence>
<evidence type="ECO:0000256" key="12">
    <source>
        <dbReference type="RuleBase" id="RU000679"/>
    </source>
</evidence>
<comment type="subcellular location">
    <subcellularLocation>
        <location evidence="1">Membrane</location>
        <topology evidence="1">Multi-pass membrane protein</topology>
    </subcellularLocation>
</comment>
<reference evidence="14" key="1">
    <citation type="submission" date="2020-08" db="EMBL/GenBank/DDBJ databases">
        <title>Multicomponent nature underlies the extraordinary mechanical properties of spider dragline silk.</title>
        <authorList>
            <person name="Kono N."/>
            <person name="Nakamura H."/>
            <person name="Mori M."/>
            <person name="Yoshida Y."/>
            <person name="Ohtoshi R."/>
            <person name="Malay A.D."/>
            <person name="Moran D.A.P."/>
            <person name="Tomita M."/>
            <person name="Numata K."/>
            <person name="Arakawa K."/>
        </authorList>
    </citation>
    <scope>NUCLEOTIDE SEQUENCE</scope>
</reference>
<evidence type="ECO:0000256" key="1">
    <source>
        <dbReference type="ARBA" id="ARBA00004141"/>
    </source>
</evidence>
<dbReference type="GO" id="GO:0005886">
    <property type="term" value="C:plasma membrane"/>
    <property type="evidence" value="ECO:0007669"/>
    <property type="project" value="TreeGrafter"/>
</dbReference>
<dbReference type="GO" id="GO:0015280">
    <property type="term" value="F:ligand-gated sodium channel activity"/>
    <property type="evidence" value="ECO:0007669"/>
    <property type="project" value="TreeGrafter"/>
</dbReference>
<evidence type="ECO:0000256" key="10">
    <source>
        <dbReference type="ARBA" id="ARBA00023201"/>
    </source>
</evidence>
<evidence type="ECO:0000256" key="7">
    <source>
        <dbReference type="ARBA" id="ARBA00023053"/>
    </source>
</evidence>
<dbReference type="EMBL" id="BMAW01068100">
    <property type="protein sequence ID" value="GFT62719.1"/>
    <property type="molecule type" value="Genomic_DNA"/>
</dbReference>
<keyword evidence="8 12" id="KW-0406">Ion transport</keyword>
<dbReference type="OrthoDB" id="6419728at2759"/>
<keyword evidence="5 12" id="KW-0812">Transmembrane</keyword>
<comment type="caution">
    <text evidence="14">The sequence shown here is derived from an EMBL/GenBank/DDBJ whole genome shotgun (WGS) entry which is preliminary data.</text>
</comment>
<keyword evidence="7" id="KW-0915">Sodium</keyword>
<dbReference type="Pfam" id="PF00858">
    <property type="entry name" value="ASC"/>
    <property type="match status" value="1"/>
</dbReference>
<keyword evidence="3 12" id="KW-0813">Transport</keyword>
<evidence type="ECO:0000256" key="9">
    <source>
        <dbReference type="ARBA" id="ARBA00023136"/>
    </source>
</evidence>
<sequence length="510" mass="59015">MALVHSTRSYESRRRRKFLKKAGRFVVVVLCMGGLLFQTMQFLLLYWTYPTVVDIQKSSPSYLEIPSITICNPIGYNYTAMCMEFGVSACLGQRLVRYAQNYLCIQHEGACIDGKLPKDFTGITFNKFLKDLGNLSFDLHEKLRESLESYAECTIEYAGITEKCNMDHVMGSFYTEDDLPQYCYTLYSLWGNPDKKRERIPKGSVMSFHFNLNASRRCCINEEFNAWLPKFNTPTSPSVQIAIHNPYFLPSPYLEGSMFQGGKSYHLRVMMEETHLLQSPYQTNCTDYLKTWKENGGKGPVNQMGIVQQCRANMYDELWGCVPLQVDYPHTYSICNSDFKNITVSIEDCMMLVDNYNQPCDSVSYETIKEEVEITLVKIVKSRFLPNIEELRTKIQGYDCSGVNIWSPECSTINIEILFDRFEITNLTYNPKFESLEMFSSLGGYMGMWLGISLVTVYDFLGTVLGVIKSWTMKKRRKRVISRKKDPLYTAVANNKLWQTQIFHNKIHNW</sequence>
<keyword evidence="10 12" id="KW-0739">Sodium transport</keyword>
<evidence type="ECO:0000256" key="13">
    <source>
        <dbReference type="SAM" id="Phobius"/>
    </source>
</evidence>
<evidence type="ECO:0000256" key="11">
    <source>
        <dbReference type="ARBA" id="ARBA00023303"/>
    </source>
</evidence>
<dbReference type="AlphaFoldDB" id="A0A8X6PBX6"/>
<evidence type="ECO:0000313" key="15">
    <source>
        <dbReference type="Proteomes" id="UP000887013"/>
    </source>
</evidence>
<evidence type="ECO:0000256" key="4">
    <source>
        <dbReference type="ARBA" id="ARBA00022461"/>
    </source>
</evidence>